<evidence type="ECO:0000256" key="4">
    <source>
        <dbReference type="ARBA" id="ARBA00022801"/>
    </source>
</evidence>
<dbReference type="Pfam" id="PF00883">
    <property type="entry name" value="Peptidase_M17"/>
    <property type="match status" value="1"/>
</dbReference>
<dbReference type="CDD" id="cd00433">
    <property type="entry name" value="Peptidase_M17"/>
    <property type="match status" value="1"/>
</dbReference>
<name>A0A1A5I345_RHILI</name>
<proteinExistence type="inferred from homology"/>
<dbReference type="InterPro" id="IPR000819">
    <property type="entry name" value="Peptidase_M17_C"/>
</dbReference>
<dbReference type="PANTHER" id="PTHR11963">
    <property type="entry name" value="LEUCINE AMINOPEPTIDASE-RELATED"/>
    <property type="match status" value="1"/>
</dbReference>
<accession>A0A1A5I345</accession>
<dbReference type="SUPFAM" id="SSF53187">
    <property type="entry name" value="Zn-dependent exopeptidases"/>
    <property type="match status" value="1"/>
</dbReference>
<dbReference type="GO" id="GO:0070006">
    <property type="term" value="F:metalloaminopeptidase activity"/>
    <property type="evidence" value="ECO:0007669"/>
    <property type="project" value="InterPro"/>
</dbReference>
<evidence type="ECO:0000256" key="5">
    <source>
        <dbReference type="ARBA" id="ARBA00023211"/>
    </source>
</evidence>
<dbReference type="PRINTS" id="PR00481">
    <property type="entry name" value="LAMNOPPTDASE"/>
</dbReference>
<reference evidence="8" key="1">
    <citation type="submission" date="2016-06" db="EMBL/GenBank/DDBJ databases">
        <title>NZP2037 Pacbio-Illumina hybrid assembly.</title>
        <authorList>
            <person name="Ramsay J.P."/>
        </authorList>
    </citation>
    <scope>NUCLEOTIDE SEQUENCE [LARGE SCALE GENOMIC DNA]</scope>
    <source>
        <strain evidence="8">R7ANS::ICEMlSym2042</strain>
    </source>
</reference>
<comment type="similarity">
    <text evidence="1">Belongs to the peptidase M17 family.</text>
</comment>
<dbReference type="Gene3D" id="3.40.630.10">
    <property type="entry name" value="Zn peptidases"/>
    <property type="match status" value="1"/>
</dbReference>
<dbReference type="InterPro" id="IPR048816">
    <property type="entry name" value="Peptidase_M17_N_1"/>
</dbReference>
<dbReference type="Proteomes" id="UP000093748">
    <property type="component" value="Unassembled WGS sequence"/>
</dbReference>
<gene>
    <name evidence="7" type="ORF">BAE39_00585</name>
</gene>
<dbReference type="GO" id="GO:0030145">
    <property type="term" value="F:manganese ion binding"/>
    <property type="evidence" value="ECO:0007669"/>
    <property type="project" value="InterPro"/>
</dbReference>
<keyword evidence="5" id="KW-0464">Manganese</keyword>
<comment type="caution">
    <text evidence="7">The sequence shown here is derived from an EMBL/GenBank/DDBJ whole genome shotgun (WGS) entry which is preliminary data.</text>
</comment>
<dbReference type="Pfam" id="PF21337">
    <property type="entry name" value="Peptidase_M17_N_1"/>
    <property type="match status" value="1"/>
</dbReference>
<keyword evidence="3" id="KW-0645">Protease</keyword>
<dbReference type="PANTHER" id="PTHR11963:SF20">
    <property type="entry name" value="PEPTIDASE B"/>
    <property type="match status" value="1"/>
</dbReference>
<dbReference type="InterPro" id="IPR011356">
    <property type="entry name" value="Leucine_aapep/pepB"/>
</dbReference>
<dbReference type="PROSITE" id="PS00631">
    <property type="entry name" value="CYTOSOL_AP"/>
    <property type="match status" value="1"/>
</dbReference>
<evidence type="ECO:0000259" key="6">
    <source>
        <dbReference type="PROSITE" id="PS00631"/>
    </source>
</evidence>
<organism evidence="7 8">
    <name type="scientific">Rhizobium loti</name>
    <name type="common">Mesorhizobium loti</name>
    <dbReference type="NCBI Taxonomy" id="381"/>
    <lineage>
        <taxon>Bacteria</taxon>
        <taxon>Pseudomonadati</taxon>
        <taxon>Pseudomonadota</taxon>
        <taxon>Alphaproteobacteria</taxon>
        <taxon>Hyphomicrobiales</taxon>
        <taxon>Phyllobacteriaceae</taxon>
        <taxon>Mesorhizobium</taxon>
    </lineage>
</organism>
<dbReference type="EMBL" id="LZTJ01000001">
    <property type="protein sequence ID" value="OBP82123.1"/>
    <property type="molecule type" value="Genomic_DNA"/>
</dbReference>
<keyword evidence="4" id="KW-0378">Hydrolase</keyword>
<dbReference type="Gene3D" id="3.40.220.10">
    <property type="entry name" value="Leucine Aminopeptidase, subunit E, domain 1"/>
    <property type="match status" value="1"/>
</dbReference>
<dbReference type="InterPro" id="IPR043472">
    <property type="entry name" value="Macro_dom-like"/>
</dbReference>
<evidence type="ECO:0000256" key="3">
    <source>
        <dbReference type="ARBA" id="ARBA00022670"/>
    </source>
</evidence>
<feature type="domain" description="Cytosol aminopeptidase" evidence="6">
    <location>
        <begin position="339"/>
        <end position="346"/>
    </location>
</feature>
<dbReference type="GO" id="GO:0005737">
    <property type="term" value="C:cytoplasm"/>
    <property type="evidence" value="ECO:0007669"/>
    <property type="project" value="InterPro"/>
</dbReference>
<evidence type="ECO:0000256" key="1">
    <source>
        <dbReference type="ARBA" id="ARBA00009528"/>
    </source>
</evidence>
<dbReference type="GO" id="GO:0006508">
    <property type="term" value="P:proteolysis"/>
    <property type="evidence" value="ECO:0007669"/>
    <property type="project" value="UniProtKB-KW"/>
</dbReference>
<dbReference type="AlphaFoldDB" id="A0A1A5I345"/>
<keyword evidence="2 7" id="KW-0031">Aminopeptidase</keyword>
<evidence type="ECO:0000313" key="8">
    <source>
        <dbReference type="Proteomes" id="UP000093748"/>
    </source>
</evidence>
<evidence type="ECO:0000256" key="2">
    <source>
        <dbReference type="ARBA" id="ARBA00022438"/>
    </source>
</evidence>
<protein>
    <submittedName>
        <fullName evidence="7">Leucyl aminopeptidase</fullName>
    </submittedName>
</protein>
<sequence>MRAAIAWPSSLPQKYSVNPNGELRSADSRRVGRREHRMPVELVETKLQGALPVHLVARDGLEAAGLAPSAVSWAKANGFSGEAGRMLAVPGENGALAGALFGTGDVEGALALGALSKTLPEGDWHFASIPAEPELAAIALALGGYVFTRYGKKPGKALRFDVPAGVDAARVRRIADGVFLARDLVNTPTSDMGPDDLEMAVRTLAAAHKAEVSVTKGDELLTQNFPMIHAVGRASTGAPRLIDLIWGHPGAPKVTLVGKGVCFDTGGLDIKPSSGMLLMKKDMGGAANVLGLASMIMAAGLNVRLRVLIPAVENSIAGNAFRPGDVLTSRKGITVEIGNTDAEGRLVLADALALADDEEPQLLVDMATLTGAARVALGPDLPPFYTGDEALASNLAAASLAVEDPLWRMPLWRPYDAKLSSKIADINNVTTDGFAGSITAALFLKRFVEKTASWAHLDIFAWNPADRAYGPAGGEAQGIRALERIISTRFG</sequence>
<evidence type="ECO:0000313" key="7">
    <source>
        <dbReference type="EMBL" id="OBP82123.1"/>
    </source>
</evidence>